<dbReference type="AlphaFoldDB" id="A0A183F237"/>
<evidence type="ECO:0000313" key="3">
    <source>
        <dbReference type="WBParaSite" id="HPBE_0000016001-mRNA-1"/>
    </source>
</evidence>
<accession>A0A3P7UCW5</accession>
<accession>A0A183F237</accession>
<dbReference type="WBParaSite" id="HPBE_0000016001-mRNA-1">
    <property type="protein sequence ID" value="HPBE_0000016001-mRNA-1"/>
    <property type="gene ID" value="HPBE_0000016001"/>
</dbReference>
<organism evidence="2 3">
    <name type="scientific">Heligmosomoides polygyrus</name>
    <name type="common">Parasitic roundworm</name>
    <dbReference type="NCBI Taxonomy" id="6339"/>
    <lineage>
        <taxon>Eukaryota</taxon>
        <taxon>Metazoa</taxon>
        <taxon>Ecdysozoa</taxon>
        <taxon>Nematoda</taxon>
        <taxon>Chromadorea</taxon>
        <taxon>Rhabditida</taxon>
        <taxon>Rhabditina</taxon>
        <taxon>Rhabditomorpha</taxon>
        <taxon>Strongyloidea</taxon>
        <taxon>Heligmosomidae</taxon>
        <taxon>Heligmosomoides</taxon>
    </lineage>
</organism>
<protein>
    <submittedName>
        <fullName evidence="3">Secreted protein</fullName>
    </submittedName>
</protein>
<evidence type="ECO:0000313" key="2">
    <source>
        <dbReference type="Proteomes" id="UP000050761"/>
    </source>
</evidence>
<gene>
    <name evidence="1" type="ORF">HPBE_LOCUS161</name>
</gene>
<dbReference type="EMBL" id="UZAH01000100">
    <property type="protein sequence ID" value="VDO18543.1"/>
    <property type="molecule type" value="Genomic_DNA"/>
</dbReference>
<reference evidence="1 2" key="1">
    <citation type="submission" date="2018-11" db="EMBL/GenBank/DDBJ databases">
        <authorList>
            <consortium name="Pathogen Informatics"/>
        </authorList>
    </citation>
    <scope>NUCLEOTIDE SEQUENCE [LARGE SCALE GENOMIC DNA]</scope>
</reference>
<name>A0A183F237_HELPZ</name>
<proteinExistence type="predicted"/>
<dbReference type="Proteomes" id="UP000050761">
    <property type="component" value="Unassembled WGS sequence"/>
</dbReference>
<sequence length="92" mass="10486">MRTHKWESVGISLIHSCASVSTGQKSETANVRKDHLSPLFRQSDSPSPYQFQFDRFDGRISVSVCQPKPHKHQLTGQPTRSLEPILFPKLRI</sequence>
<reference evidence="3" key="2">
    <citation type="submission" date="2019-09" db="UniProtKB">
        <authorList>
            <consortium name="WormBaseParasite"/>
        </authorList>
    </citation>
    <scope>IDENTIFICATION</scope>
</reference>
<evidence type="ECO:0000313" key="1">
    <source>
        <dbReference type="EMBL" id="VDO18543.1"/>
    </source>
</evidence>
<keyword evidence="2" id="KW-1185">Reference proteome</keyword>